<evidence type="ECO:0000259" key="2">
    <source>
        <dbReference type="Pfam" id="PF00296"/>
    </source>
</evidence>
<reference evidence="3 4" key="1">
    <citation type="submission" date="2023-06" db="EMBL/GenBank/DDBJ databases">
        <title>Rock-solubilizing bacteria, Microbacterium invictum, promotes re-establishment of vegetation in rocky wasteland by accelerating rock bio-weathering and reshaping soil bacterial community.</title>
        <authorList>
            <person name="Liu C."/>
        </authorList>
    </citation>
    <scope>NUCLEOTIDE SEQUENCE [LARGE SCALE GENOMIC DNA]</scope>
    <source>
        <strain evidence="3 4">X-18</strain>
    </source>
</reference>
<organism evidence="3 4">
    <name type="scientific">Microbacterium invictum</name>
    <dbReference type="NCBI Taxonomy" id="515415"/>
    <lineage>
        <taxon>Bacteria</taxon>
        <taxon>Bacillati</taxon>
        <taxon>Actinomycetota</taxon>
        <taxon>Actinomycetes</taxon>
        <taxon>Micrococcales</taxon>
        <taxon>Microbacteriaceae</taxon>
        <taxon>Microbacterium</taxon>
    </lineage>
</organism>
<evidence type="ECO:0000313" key="4">
    <source>
        <dbReference type="Proteomes" id="UP001324533"/>
    </source>
</evidence>
<dbReference type="EC" id="1.-.-.-" evidence="3"/>
<dbReference type="Proteomes" id="UP001324533">
    <property type="component" value="Chromosome"/>
</dbReference>
<dbReference type="InterPro" id="IPR011251">
    <property type="entry name" value="Luciferase-like_dom"/>
</dbReference>
<dbReference type="NCBIfam" id="TIGR03557">
    <property type="entry name" value="F420_G6P_family"/>
    <property type="match status" value="1"/>
</dbReference>
<dbReference type="RefSeq" id="WP_322411304.1">
    <property type="nucleotide sequence ID" value="NZ_CP139779.1"/>
</dbReference>
<sequence>MVVIGFHASHEQIPPSALLRDVQGAEAAGFDAAMCSDHLSPWGVRQGESGFAWSWLAAALATTRLSFGVVTAPGQRYHPVVHAQAIATLGEMFPGRFWAALGSGEAMNEHVTGDRWPEKDVRNARLLESATVMRRLLAGEEVSHDGLIRVDRARVWSRPEVPPPFLAAAVSTQTARWAGSWADGFATVAQAPEVLRDVIDAYREGGGTGPLVLQVHVSFAETDAEAIALAKDQWPNGLVSPPEAWDFEQPEDFDRAVGQPDEGQLRNAVLVDHDPAALAERIADLVDIGFDRVYLHHVGRDQTDFLAASERSILPRLRELV</sequence>
<dbReference type="InterPro" id="IPR036661">
    <property type="entry name" value="Luciferase-like_sf"/>
</dbReference>
<keyword evidence="4" id="KW-1185">Reference proteome</keyword>
<dbReference type="SUPFAM" id="SSF51679">
    <property type="entry name" value="Bacterial luciferase-like"/>
    <property type="match status" value="1"/>
</dbReference>
<dbReference type="PANTHER" id="PTHR43244">
    <property type="match status" value="1"/>
</dbReference>
<dbReference type="Pfam" id="PF00296">
    <property type="entry name" value="Bac_luciferase"/>
    <property type="match status" value="1"/>
</dbReference>
<dbReference type="InterPro" id="IPR050564">
    <property type="entry name" value="F420-G6PD/mer"/>
</dbReference>
<evidence type="ECO:0000313" key="3">
    <source>
        <dbReference type="EMBL" id="WQB71186.1"/>
    </source>
</evidence>
<dbReference type="EMBL" id="CP139779">
    <property type="protein sequence ID" value="WQB71186.1"/>
    <property type="molecule type" value="Genomic_DNA"/>
</dbReference>
<dbReference type="InterPro" id="IPR019945">
    <property type="entry name" value="F420_G6P_DH-rel"/>
</dbReference>
<accession>A0ABZ0VC28</accession>
<evidence type="ECO:0000256" key="1">
    <source>
        <dbReference type="ARBA" id="ARBA00023002"/>
    </source>
</evidence>
<name>A0ABZ0VC28_9MICO</name>
<dbReference type="PANTHER" id="PTHR43244:SF1">
    <property type="entry name" value="5,10-METHYLENETETRAHYDROMETHANOPTERIN REDUCTASE"/>
    <property type="match status" value="1"/>
</dbReference>
<feature type="domain" description="Luciferase-like" evidence="2">
    <location>
        <begin position="9"/>
        <end position="292"/>
    </location>
</feature>
<keyword evidence="1 3" id="KW-0560">Oxidoreductase</keyword>
<dbReference type="GO" id="GO:0016491">
    <property type="term" value="F:oxidoreductase activity"/>
    <property type="evidence" value="ECO:0007669"/>
    <property type="project" value="UniProtKB-KW"/>
</dbReference>
<dbReference type="InterPro" id="IPR023907">
    <property type="entry name" value="Non-F420_Flavin_OxRdtase"/>
</dbReference>
<dbReference type="Gene3D" id="3.20.20.30">
    <property type="entry name" value="Luciferase-like domain"/>
    <property type="match status" value="1"/>
</dbReference>
<proteinExistence type="predicted"/>
<gene>
    <name evidence="3" type="ORF">T9R20_04245</name>
</gene>
<protein>
    <submittedName>
        <fullName evidence="3">TIGR03885 family FMN-dependent LLM class oxidoreductase</fullName>
        <ecNumber evidence="3">1.-.-.-</ecNumber>
    </submittedName>
</protein>
<dbReference type="NCBIfam" id="TIGR03885">
    <property type="entry name" value="flavin_revert"/>
    <property type="match status" value="1"/>
</dbReference>